<keyword evidence="6 16" id="KW-0812">Transmembrane</keyword>
<comment type="caution">
    <text evidence="19">The sequence shown here is derived from an EMBL/GenBank/DDBJ whole genome shotgun (WGS) entry which is preliminary data.</text>
</comment>
<keyword evidence="9 17" id="KW-0472">Membrane</keyword>
<evidence type="ECO:0000256" key="2">
    <source>
        <dbReference type="ARBA" id="ARBA00010527"/>
    </source>
</evidence>
<evidence type="ECO:0000256" key="9">
    <source>
        <dbReference type="ARBA" id="ARBA00023136"/>
    </source>
</evidence>
<dbReference type="PANTHER" id="PTHR12428:SF65">
    <property type="entry name" value="CYTOCHROME C OXIDASE ASSEMBLY PROTEIN COX18, MITOCHONDRIAL"/>
    <property type="match status" value="1"/>
</dbReference>
<dbReference type="PANTHER" id="PTHR12428">
    <property type="entry name" value="OXA1"/>
    <property type="match status" value="1"/>
</dbReference>
<evidence type="ECO:0000256" key="14">
    <source>
        <dbReference type="ARBA" id="ARBA00033245"/>
    </source>
</evidence>
<evidence type="ECO:0000256" key="8">
    <source>
        <dbReference type="ARBA" id="ARBA00022989"/>
    </source>
</evidence>
<comment type="similarity">
    <text evidence="2">Belongs to the OXA1/ALB3/YidC family. Type 1 subfamily.</text>
</comment>
<evidence type="ECO:0000256" key="16">
    <source>
        <dbReference type="RuleBase" id="RU003945"/>
    </source>
</evidence>
<dbReference type="InterPro" id="IPR028055">
    <property type="entry name" value="YidC/Oxa/ALB_C"/>
</dbReference>
<dbReference type="GO" id="GO:0005886">
    <property type="term" value="C:plasma membrane"/>
    <property type="evidence" value="ECO:0007669"/>
    <property type="project" value="UniProtKB-SubCell"/>
</dbReference>
<feature type="transmembrane region" description="Helical" evidence="17">
    <location>
        <begin position="12"/>
        <end position="45"/>
    </location>
</feature>
<proteinExistence type="inferred from homology"/>
<keyword evidence="5" id="KW-1003">Cell membrane</keyword>
<evidence type="ECO:0000256" key="5">
    <source>
        <dbReference type="ARBA" id="ARBA00022475"/>
    </source>
</evidence>
<organism evidence="19 20">
    <name type="scientific">Rhizocola hellebori</name>
    <dbReference type="NCBI Taxonomy" id="1392758"/>
    <lineage>
        <taxon>Bacteria</taxon>
        <taxon>Bacillati</taxon>
        <taxon>Actinomycetota</taxon>
        <taxon>Actinomycetes</taxon>
        <taxon>Micromonosporales</taxon>
        <taxon>Micromonosporaceae</taxon>
        <taxon>Rhizocola</taxon>
    </lineage>
</organism>
<evidence type="ECO:0000259" key="18">
    <source>
        <dbReference type="Pfam" id="PF02096"/>
    </source>
</evidence>
<dbReference type="CDD" id="cd20070">
    <property type="entry name" value="5TM_YidC_Alb3"/>
    <property type="match status" value="1"/>
</dbReference>
<evidence type="ECO:0000256" key="13">
    <source>
        <dbReference type="ARBA" id="ARBA00031538"/>
    </source>
</evidence>
<gene>
    <name evidence="19" type="primary">yidC</name>
    <name evidence="19" type="ORF">Rhe02_57190</name>
</gene>
<feature type="transmembrane region" description="Helical" evidence="17">
    <location>
        <begin position="179"/>
        <end position="200"/>
    </location>
</feature>
<evidence type="ECO:0000256" key="7">
    <source>
        <dbReference type="ARBA" id="ARBA00022927"/>
    </source>
</evidence>
<dbReference type="EMBL" id="BONY01000038">
    <property type="protein sequence ID" value="GIH07652.1"/>
    <property type="molecule type" value="Genomic_DNA"/>
</dbReference>
<dbReference type="GO" id="GO:0015031">
    <property type="term" value="P:protein transport"/>
    <property type="evidence" value="ECO:0007669"/>
    <property type="project" value="UniProtKB-KW"/>
</dbReference>
<sequence>MPFDFLAVPANYLVAGLASLTHLPVAAAIVIATGLVRLVLVPVGVAQHKADKRRNALLAKMAALRERYVNSPKRLETELGDLYRTEGGAMFRGCLPMLVPMPVFAALYQLFVSPTVGGGANLLMQQTMFGVPLGAHLLGATGPQVIVFVLLLVTLAAIGYLSSRLLQAPGAKPHPLLKILPYLTTVFAIFVPLAASLYLVTTTAWTVAQTVALRHWLG</sequence>
<evidence type="ECO:0000313" key="19">
    <source>
        <dbReference type="EMBL" id="GIH07652.1"/>
    </source>
</evidence>
<evidence type="ECO:0000256" key="6">
    <source>
        <dbReference type="ARBA" id="ARBA00022692"/>
    </source>
</evidence>
<dbReference type="GO" id="GO:0051205">
    <property type="term" value="P:protein insertion into membrane"/>
    <property type="evidence" value="ECO:0007669"/>
    <property type="project" value="TreeGrafter"/>
</dbReference>
<feature type="domain" description="Membrane insertase YidC/Oxa/ALB C-terminal" evidence="18">
    <location>
        <begin position="27"/>
        <end position="213"/>
    </location>
</feature>
<name>A0A8J3QCS4_9ACTN</name>
<comment type="subunit">
    <text evidence="12">Interacts with the Sec translocase complex via SecD. Specifically interacts with transmembrane segments of nascent integral membrane proteins during membrane integration.</text>
</comment>
<dbReference type="GO" id="GO:0032977">
    <property type="term" value="F:membrane insertase activity"/>
    <property type="evidence" value="ECO:0007669"/>
    <property type="project" value="InterPro"/>
</dbReference>
<evidence type="ECO:0000256" key="12">
    <source>
        <dbReference type="ARBA" id="ARBA00026028"/>
    </source>
</evidence>
<comment type="subcellular location">
    <subcellularLocation>
        <location evidence="1">Cell membrane</location>
        <topology evidence="1">Multi-pass membrane protein</topology>
    </subcellularLocation>
    <subcellularLocation>
        <location evidence="16">Membrane</location>
        <topology evidence="16">Multi-pass membrane protein</topology>
    </subcellularLocation>
</comment>
<evidence type="ECO:0000256" key="1">
    <source>
        <dbReference type="ARBA" id="ARBA00004651"/>
    </source>
</evidence>
<dbReference type="RefSeq" id="WP_203911428.1">
    <property type="nucleotide sequence ID" value="NZ_BONY01000038.1"/>
</dbReference>
<dbReference type="NCBIfam" id="TIGR03592">
    <property type="entry name" value="yidC_oxa1_cterm"/>
    <property type="match status" value="1"/>
</dbReference>
<dbReference type="Proteomes" id="UP000612899">
    <property type="component" value="Unassembled WGS sequence"/>
</dbReference>
<dbReference type="AlphaFoldDB" id="A0A8J3QCS4"/>
<dbReference type="InterPro" id="IPR047196">
    <property type="entry name" value="YidC_ALB_C"/>
</dbReference>
<evidence type="ECO:0000256" key="11">
    <source>
        <dbReference type="ARBA" id="ARBA00025034"/>
    </source>
</evidence>
<evidence type="ECO:0000256" key="10">
    <source>
        <dbReference type="ARBA" id="ARBA00023186"/>
    </source>
</evidence>
<evidence type="ECO:0000256" key="4">
    <source>
        <dbReference type="ARBA" id="ARBA00022448"/>
    </source>
</evidence>
<keyword evidence="7" id="KW-0653">Protein transport</keyword>
<evidence type="ECO:0000256" key="3">
    <source>
        <dbReference type="ARBA" id="ARBA00015325"/>
    </source>
</evidence>
<dbReference type="Pfam" id="PF02096">
    <property type="entry name" value="60KD_IMP"/>
    <property type="match status" value="1"/>
</dbReference>
<keyword evidence="10" id="KW-0143">Chaperone</keyword>
<keyword evidence="8 17" id="KW-1133">Transmembrane helix</keyword>
<comment type="function">
    <text evidence="11">Required for the insertion and/or proper folding and/or complex formation of integral membrane proteins into the membrane. Involved in integration of membrane proteins that insert both dependently and independently of the Sec translocase complex, as well as at least some lipoproteins. Aids folding of multispanning membrane proteins.</text>
</comment>
<reference evidence="19" key="1">
    <citation type="submission" date="2021-01" db="EMBL/GenBank/DDBJ databases">
        <title>Whole genome shotgun sequence of Rhizocola hellebori NBRC 109834.</title>
        <authorList>
            <person name="Komaki H."/>
            <person name="Tamura T."/>
        </authorList>
    </citation>
    <scope>NUCLEOTIDE SEQUENCE</scope>
    <source>
        <strain evidence="19">NBRC 109834</strain>
    </source>
</reference>
<accession>A0A8J3QCS4</accession>
<keyword evidence="20" id="KW-1185">Reference proteome</keyword>
<evidence type="ECO:0000313" key="20">
    <source>
        <dbReference type="Proteomes" id="UP000612899"/>
    </source>
</evidence>
<dbReference type="InterPro" id="IPR001708">
    <property type="entry name" value="YidC/ALB3/OXA1/COX18"/>
</dbReference>
<feature type="transmembrane region" description="Helical" evidence="17">
    <location>
        <begin position="94"/>
        <end position="113"/>
    </location>
</feature>
<protein>
    <recommendedName>
        <fullName evidence="3">Membrane protein insertase YidC</fullName>
    </recommendedName>
    <alternativeName>
        <fullName evidence="15">Foldase YidC</fullName>
    </alternativeName>
    <alternativeName>
        <fullName evidence="14">Membrane integrase YidC</fullName>
    </alternativeName>
    <alternativeName>
        <fullName evidence="13">Membrane protein YidC</fullName>
    </alternativeName>
</protein>
<evidence type="ECO:0000256" key="15">
    <source>
        <dbReference type="ARBA" id="ARBA00033342"/>
    </source>
</evidence>
<evidence type="ECO:0000256" key="17">
    <source>
        <dbReference type="SAM" id="Phobius"/>
    </source>
</evidence>
<keyword evidence="4" id="KW-0813">Transport</keyword>
<feature type="transmembrane region" description="Helical" evidence="17">
    <location>
        <begin position="133"/>
        <end position="158"/>
    </location>
</feature>